<dbReference type="NCBIfam" id="TIGR04387">
    <property type="entry name" value="capsid_maj_N4"/>
    <property type="match status" value="1"/>
</dbReference>
<evidence type="ECO:0008006" key="3">
    <source>
        <dbReference type="Google" id="ProtNLM"/>
    </source>
</evidence>
<protein>
    <recommendedName>
        <fullName evidence="3">N4-gp56 family major capsid protein</fullName>
    </recommendedName>
</protein>
<sequence length="294" mass="31683">MNKQFSFNLQTFAAGPTQTANVVNPQVMADMVSAGLPKAIKFTSIAKIDNKLAGVPGNEITIPAWGYIGDAEDIAEGVEVTATQMSTSVAKAKIKKAMKRVDITDEAKLSGYGDPVGEATHQLRLSLASKIDQDVVTALGGATLAVTDTKVISYEGIVNAVDKLNEEDYVEKYLFVAPSQITALRKDPNFIDKTKYGNDVMMTGEIGMIAGCRVVTSRRINDTGATIDNFIVGVSAEVEDGTPVLPAVTIYIKRDVVVEYDRVPEKGIDKFVANEHYVVALTNQSKVVKATFKK</sequence>
<accession>C4FP90</accession>
<name>C4FP90_9FIRM</name>
<keyword evidence="2" id="KW-1185">Reference proteome</keyword>
<proteinExistence type="predicted"/>
<dbReference type="OrthoDB" id="2065410at2"/>
<dbReference type="Proteomes" id="UP000003529">
    <property type="component" value="Unassembled WGS sequence"/>
</dbReference>
<gene>
    <name evidence="1" type="ORF">VEIDISOL_00714</name>
</gene>
<reference evidence="1" key="1">
    <citation type="submission" date="2009-04" db="EMBL/GenBank/DDBJ databases">
        <authorList>
            <person name="Weinstock G."/>
            <person name="Sodergren E."/>
            <person name="Clifton S."/>
            <person name="Fulton L."/>
            <person name="Fulton B."/>
            <person name="Courtney L."/>
            <person name="Fronick C."/>
            <person name="Harrison M."/>
            <person name="Strong C."/>
            <person name="Farmer C."/>
            <person name="Delahaunty K."/>
            <person name="Markovic C."/>
            <person name="Hall O."/>
            <person name="Minx P."/>
            <person name="Tomlinson C."/>
            <person name="Mitreva M."/>
            <person name="Nelson J."/>
            <person name="Hou S."/>
            <person name="Wollam A."/>
            <person name="Pepin K.H."/>
            <person name="Johnson M."/>
            <person name="Bhonagiri V."/>
            <person name="Nash W.E."/>
            <person name="Warren W."/>
            <person name="Chinwalla A."/>
            <person name="Mardis E.R."/>
            <person name="Wilson R.K."/>
        </authorList>
    </citation>
    <scope>NUCLEOTIDE SEQUENCE [LARGE SCALE GENOMIC DNA]</scope>
    <source>
        <strain evidence="1">ATCC 17748</strain>
    </source>
</reference>
<dbReference type="RefSeq" id="WP_005385907.1">
    <property type="nucleotide sequence ID" value="NZ_GG667604.1"/>
</dbReference>
<evidence type="ECO:0000313" key="2">
    <source>
        <dbReference type="Proteomes" id="UP000003529"/>
    </source>
</evidence>
<organism evidence="1 2">
    <name type="scientific">Veillonella dispar ATCC 17748</name>
    <dbReference type="NCBI Taxonomy" id="546273"/>
    <lineage>
        <taxon>Bacteria</taxon>
        <taxon>Bacillati</taxon>
        <taxon>Bacillota</taxon>
        <taxon>Negativicutes</taxon>
        <taxon>Veillonellales</taxon>
        <taxon>Veillonellaceae</taxon>
        <taxon>Veillonella</taxon>
    </lineage>
</organism>
<dbReference type="Pfam" id="PF25209">
    <property type="entry name" value="Phage_capsid_4"/>
    <property type="match status" value="1"/>
</dbReference>
<comment type="caution">
    <text evidence="1">The sequence shown here is derived from an EMBL/GenBank/DDBJ whole genome shotgun (WGS) entry which is preliminary data.</text>
</comment>
<dbReference type="eggNOG" id="ENOG503042M">
    <property type="taxonomic scope" value="Bacteria"/>
</dbReference>
<dbReference type="HOGENOM" id="CLU_063212_0_0_9"/>
<dbReference type="EMBL" id="ACIK02000007">
    <property type="protein sequence ID" value="EEP65910.1"/>
    <property type="molecule type" value="Genomic_DNA"/>
</dbReference>
<evidence type="ECO:0000313" key="1">
    <source>
        <dbReference type="EMBL" id="EEP65910.1"/>
    </source>
</evidence>
<dbReference type="AlphaFoldDB" id="C4FP90"/>
<dbReference type="SUPFAM" id="SSF56563">
    <property type="entry name" value="Major capsid protein gp5"/>
    <property type="match status" value="1"/>
</dbReference>